<evidence type="ECO:0000313" key="2">
    <source>
        <dbReference type="Proteomes" id="UP000053766"/>
    </source>
</evidence>
<reference evidence="2" key="2">
    <citation type="journal article" date="2016" name="Sci. Rep.">
        <title>Dictyocaulus viviparus genome, variome and transcriptome elucidate lungworm biology and support future intervention.</title>
        <authorList>
            <person name="McNulty S.N."/>
            <person name="Strube C."/>
            <person name="Rosa B.A."/>
            <person name="Martin J.C."/>
            <person name="Tyagi R."/>
            <person name="Choi Y.J."/>
            <person name="Wang Q."/>
            <person name="Hallsworth Pepin K."/>
            <person name="Zhang X."/>
            <person name="Ozersky P."/>
            <person name="Wilson R.K."/>
            <person name="Sternberg P.W."/>
            <person name="Gasser R.B."/>
            <person name="Mitreva M."/>
        </authorList>
    </citation>
    <scope>NUCLEOTIDE SEQUENCE [LARGE SCALE GENOMIC DNA]</scope>
    <source>
        <strain evidence="2">HannoverDv2000</strain>
    </source>
</reference>
<organism evidence="1 2">
    <name type="scientific">Dictyocaulus viviparus</name>
    <name type="common">Bovine lungworm</name>
    <dbReference type="NCBI Taxonomy" id="29172"/>
    <lineage>
        <taxon>Eukaryota</taxon>
        <taxon>Metazoa</taxon>
        <taxon>Ecdysozoa</taxon>
        <taxon>Nematoda</taxon>
        <taxon>Chromadorea</taxon>
        <taxon>Rhabditida</taxon>
        <taxon>Rhabditina</taxon>
        <taxon>Rhabditomorpha</taxon>
        <taxon>Strongyloidea</taxon>
        <taxon>Metastrongylidae</taxon>
        <taxon>Dictyocaulus</taxon>
    </lineage>
</organism>
<evidence type="ECO:0000313" key="1">
    <source>
        <dbReference type="EMBL" id="KJH44688.1"/>
    </source>
</evidence>
<accession>A0A0D8XJG2</accession>
<dbReference type="Proteomes" id="UP000053766">
    <property type="component" value="Unassembled WGS sequence"/>
</dbReference>
<name>A0A0D8XJG2_DICVI</name>
<proteinExistence type="predicted"/>
<keyword evidence="2" id="KW-1185">Reference proteome</keyword>
<protein>
    <submittedName>
        <fullName evidence="1">Uncharacterized protein</fullName>
    </submittedName>
</protein>
<gene>
    <name evidence="1" type="ORF">DICVIV_09295</name>
</gene>
<sequence length="60" mass="7233">MILFSISKLEGKLHKRKITMDKRRLKKKRFQAIFSFEYKMGQKEVETTRDNNNINSNDLN</sequence>
<dbReference type="AlphaFoldDB" id="A0A0D8XJG2"/>
<reference evidence="1 2" key="1">
    <citation type="submission" date="2013-11" db="EMBL/GenBank/DDBJ databases">
        <title>Draft genome of the bovine lungworm Dictyocaulus viviparus.</title>
        <authorList>
            <person name="Mitreva M."/>
        </authorList>
    </citation>
    <scope>NUCLEOTIDE SEQUENCE [LARGE SCALE GENOMIC DNA]</scope>
    <source>
        <strain evidence="1 2">HannoverDv2000</strain>
    </source>
</reference>
<dbReference type="EMBL" id="KN716456">
    <property type="protein sequence ID" value="KJH44688.1"/>
    <property type="molecule type" value="Genomic_DNA"/>
</dbReference>